<dbReference type="GO" id="GO:0006886">
    <property type="term" value="P:intracellular protein transport"/>
    <property type="evidence" value="ECO:0007669"/>
    <property type="project" value="InterPro"/>
</dbReference>
<feature type="transmembrane region" description="Helical" evidence="9">
    <location>
        <begin position="39"/>
        <end position="58"/>
    </location>
</feature>
<reference evidence="10" key="1">
    <citation type="journal article" date="2015" name="Nature">
        <title>Complex archaea that bridge the gap between prokaryotes and eukaryotes.</title>
        <authorList>
            <person name="Spang A."/>
            <person name="Saw J.H."/>
            <person name="Jorgensen S.L."/>
            <person name="Zaremba-Niedzwiedzka K."/>
            <person name="Martijn J."/>
            <person name="Lind A.E."/>
            <person name="van Eijk R."/>
            <person name="Schleper C."/>
            <person name="Guy L."/>
            <person name="Ettema T.J."/>
        </authorList>
    </citation>
    <scope>NUCLEOTIDE SEQUENCE</scope>
</reference>
<dbReference type="GO" id="GO:0006605">
    <property type="term" value="P:protein targeting"/>
    <property type="evidence" value="ECO:0007669"/>
    <property type="project" value="InterPro"/>
</dbReference>
<name>A0A0F9VMD8_9ZZZZ</name>
<keyword evidence="7" id="KW-0811">Translocation</keyword>
<keyword evidence="5" id="KW-0653">Protein transport</keyword>
<dbReference type="InterPro" id="IPR038379">
    <property type="entry name" value="SecE_sf"/>
</dbReference>
<evidence type="ECO:0000313" key="10">
    <source>
        <dbReference type="EMBL" id="KKO05230.1"/>
    </source>
</evidence>
<organism evidence="10">
    <name type="scientific">marine sediment metagenome</name>
    <dbReference type="NCBI Taxonomy" id="412755"/>
    <lineage>
        <taxon>unclassified sequences</taxon>
        <taxon>metagenomes</taxon>
        <taxon>ecological metagenomes</taxon>
    </lineage>
</organism>
<keyword evidence="2" id="KW-0813">Transport</keyword>
<dbReference type="HAMAP" id="MF_00422">
    <property type="entry name" value="SecE"/>
    <property type="match status" value="1"/>
</dbReference>
<evidence type="ECO:0000256" key="8">
    <source>
        <dbReference type="ARBA" id="ARBA00023136"/>
    </source>
</evidence>
<dbReference type="PRINTS" id="PR01650">
    <property type="entry name" value="SECETRNLCASE"/>
</dbReference>
<dbReference type="NCBIfam" id="TIGR00964">
    <property type="entry name" value="secE_bact"/>
    <property type="match status" value="1"/>
</dbReference>
<comment type="caution">
    <text evidence="10">The sequence shown here is derived from an EMBL/GenBank/DDBJ whole genome shotgun (WGS) entry which is preliminary data.</text>
</comment>
<comment type="subcellular location">
    <subcellularLocation>
        <location evidence="1">Membrane</location>
    </subcellularLocation>
</comment>
<proteinExistence type="inferred from homology"/>
<dbReference type="InterPro" id="IPR005807">
    <property type="entry name" value="SecE_bac"/>
</dbReference>
<keyword evidence="8 9" id="KW-0472">Membrane</keyword>
<evidence type="ECO:0000256" key="6">
    <source>
        <dbReference type="ARBA" id="ARBA00022989"/>
    </source>
</evidence>
<dbReference type="PANTHER" id="PTHR33910">
    <property type="entry name" value="PROTEIN TRANSLOCASE SUBUNIT SECE"/>
    <property type="match status" value="1"/>
</dbReference>
<feature type="transmembrane region" description="Helical" evidence="9">
    <location>
        <begin position="14"/>
        <end position="32"/>
    </location>
</feature>
<dbReference type="AlphaFoldDB" id="A0A0F9VMD8"/>
<evidence type="ECO:0008006" key="11">
    <source>
        <dbReference type="Google" id="ProtNLM"/>
    </source>
</evidence>
<feature type="transmembrane region" description="Helical" evidence="9">
    <location>
        <begin position="93"/>
        <end position="117"/>
    </location>
</feature>
<dbReference type="Pfam" id="PF00584">
    <property type="entry name" value="SecE"/>
    <property type="match status" value="1"/>
</dbReference>
<accession>A0A0F9VMD8</accession>
<dbReference type="EMBL" id="LAZR01000019">
    <property type="protein sequence ID" value="KKO05230.1"/>
    <property type="molecule type" value="Genomic_DNA"/>
</dbReference>
<sequence length="122" mass="13069">MSDKSTTQAPKQDLLKWIAVAVIVGGGVYANAYFAAESILLRVVGLLILAGLAGWIAVQTVKGAAFLNLCLEARTEIRKVVWPTRQETTQTTIIVLVVVLIVALVLWLLDTALGAIISRIIG</sequence>
<keyword evidence="3" id="KW-1003">Cell membrane</keyword>
<keyword evidence="4 9" id="KW-0812">Transmembrane</keyword>
<evidence type="ECO:0000256" key="7">
    <source>
        <dbReference type="ARBA" id="ARBA00023010"/>
    </source>
</evidence>
<dbReference type="GO" id="GO:0008320">
    <property type="term" value="F:protein transmembrane transporter activity"/>
    <property type="evidence" value="ECO:0007669"/>
    <property type="project" value="InterPro"/>
</dbReference>
<evidence type="ECO:0000256" key="5">
    <source>
        <dbReference type="ARBA" id="ARBA00022927"/>
    </source>
</evidence>
<dbReference type="GO" id="GO:0009306">
    <property type="term" value="P:protein secretion"/>
    <property type="evidence" value="ECO:0007669"/>
    <property type="project" value="InterPro"/>
</dbReference>
<evidence type="ECO:0000256" key="2">
    <source>
        <dbReference type="ARBA" id="ARBA00022448"/>
    </source>
</evidence>
<dbReference type="GO" id="GO:0005886">
    <property type="term" value="C:plasma membrane"/>
    <property type="evidence" value="ECO:0007669"/>
    <property type="project" value="TreeGrafter"/>
</dbReference>
<evidence type="ECO:0000256" key="1">
    <source>
        <dbReference type="ARBA" id="ARBA00004370"/>
    </source>
</evidence>
<gene>
    <name evidence="10" type="ORF">LCGC14_0075010</name>
</gene>
<evidence type="ECO:0000256" key="9">
    <source>
        <dbReference type="SAM" id="Phobius"/>
    </source>
</evidence>
<dbReference type="PANTHER" id="PTHR33910:SF1">
    <property type="entry name" value="PROTEIN TRANSLOCASE SUBUNIT SECE"/>
    <property type="match status" value="1"/>
</dbReference>
<keyword evidence="6 9" id="KW-1133">Transmembrane helix</keyword>
<dbReference type="InterPro" id="IPR001901">
    <property type="entry name" value="Translocase_SecE/Sec61-g"/>
</dbReference>
<protein>
    <recommendedName>
        <fullName evidence="11">Protein translocase subunit SecE</fullName>
    </recommendedName>
</protein>
<evidence type="ECO:0000256" key="4">
    <source>
        <dbReference type="ARBA" id="ARBA00022692"/>
    </source>
</evidence>
<dbReference type="GO" id="GO:0043952">
    <property type="term" value="P:protein transport by the Sec complex"/>
    <property type="evidence" value="ECO:0007669"/>
    <property type="project" value="TreeGrafter"/>
</dbReference>
<evidence type="ECO:0000256" key="3">
    <source>
        <dbReference type="ARBA" id="ARBA00022475"/>
    </source>
</evidence>
<dbReference type="Gene3D" id="1.20.5.1030">
    <property type="entry name" value="Preprotein translocase secy subunit"/>
    <property type="match status" value="1"/>
</dbReference>